<feature type="chain" id="PRO_5045588659" description="Htaa domain-containing protein" evidence="2">
    <location>
        <begin position="22"/>
        <end position="224"/>
    </location>
</feature>
<evidence type="ECO:0000313" key="3">
    <source>
        <dbReference type="EMBL" id="GAA0911987.1"/>
    </source>
</evidence>
<evidence type="ECO:0000256" key="1">
    <source>
        <dbReference type="SAM" id="MobiDB-lite"/>
    </source>
</evidence>
<feature type="signal peptide" evidence="2">
    <location>
        <begin position="1"/>
        <end position="21"/>
    </location>
</feature>
<reference evidence="4" key="1">
    <citation type="journal article" date="2019" name="Int. J. Syst. Evol. Microbiol.">
        <title>The Global Catalogue of Microorganisms (GCM) 10K type strain sequencing project: providing services to taxonomists for standard genome sequencing and annotation.</title>
        <authorList>
            <consortium name="The Broad Institute Genomics Platform"/>
            <consortium name="The Broad Institute Genome Sequencing Center for Infectious Disease"/>
            <person name="Wu L."/>
            <person name="Ma J."/>
        </authorList>
    </citation>
    <scope>NUCLEOTIDE SEQUENCE [LARGE SCALE GENOMIC DNA]</scope>
    <source>
        <strain evidence="4">JCM 11136</strain>
    </source>
</reference>
<comment type="caution">
    <text evidence="3">The sequence shown here is derived from an EMBL/GenBank/DDBJ whole genome shotgun (WGS) entry which is preliminary data.</text>
</comment>
<keyword evidence="4" id="KW-1185">Reference proteome</keyword>
<organism evidence="3 4">
    <name type="scientific">Nonomuraea longicatena</name>
    <dbReference type="NCBI Taxonomy" id="83682"/>
    <lineage>
        <taxon>Bacteria</taxon>
        <taxon>Bacillati</taxon>
        <taxon>Actinomycetota</taxon>
        <taxon>Actinomycetes</taxon>
        <taxon>Streptosporangiales</taxon>
        <taxon>Streptosporangiaceae</taxon>
        <taxon>Nonomuraea</taxon>
    </lineage>
</organism>
<dbReference type="RefSeq" id="WP_343947695.1">
    <property type="nucleotide sequence ID" value="NZ_BAAAHQ010000001.1"/>
</dbReference>
<gene>
    <name evidence="3" type="ORF">GCM10009560_01900</name>
</gene>
<sequence length="224" mass="22700">MRRLLLLAAALVVATGPPASAATGEGAATANRTTSGGWAATYLDRLPERVKPGVAYTVGFWVLQHGVRPVGGEIRKTGLRLRDTRGRVLAFTGTRLPEAGHFAATIVVPEGRWRVEGAQGWFPVHAVGTLTVPGALVPVPRTVVAKGYGDKPYWGAARPPGFPADFPKGSAAVRIPDPGRTLVSDSDAGAPASGQGAAVDGASAGAAPSASSAAAAPAPGAWRS</sequence>
<proteinExistence type="predicted"/>
<feature type="region of interest" description="Disordered" evidence="1">
    <location>
        <begin position="168"/>
        <end position="224"/>
    </location>
</feature>
<feature type="compositionally biased region" description="Low complexity" evidence="1">
    <location>
        <begin position="192"/>
        <end position="224"/>
    </location>
</feature>
<protein>
    <recommendedName>
        <fullName evidence="5">Htaa domain-containing protein</fullName>
    </recommendedName>
</protein>
<evidence type="ECO:0008006" key="5">
    <source>
        <dbReference type="Google" id="ProtNLM"/>
    </source>
</evidence>
<accession>A0ABP3Z2B3</accession>
<dbReference type="EMBL" id="BAAAHQ010000001">
    <property type="protein sequence ID" value="GAA0911987.1"/>
    <property type="molecule type" value="Genomic_DNA"/>
</dbReference>
<dbReference type="Proteomes" id="UP001501578">
    <property type="component" value="Unassembled WGS sequence"/>
</dbReference>
<evidence type="ECO:0000256" key="2">
    <source>
        <dbReference type="SAM" id="SignalP"/>
    </source>
</evidence>
<keyword evidence="2" id="KW-0732">Signal</keyword>
<evidence type="ECO:0000313" key="4">
    <source>
        <dbReference type="Proteomes" id="UP001501578"/>
    </source>
</evidence>
<name>A0ABP3Z2B3_9ACTN</name>